<keyword evidence="4" id="KW-0238">DNA-binding</keyword>
<reference evidence="7" key="1">
    <citation type="submission" date="2020-08" db="EMBL/GenBank/DDBJ databases">
        <title>Genome public.</title>
        <authorList>
            <person name="Liu C."/>
            <person name="Sun Q."/>
        </authorList>
    </citation>
    <scope>NUCLEOTIDE SEQUENCE</scope>
    <source>
        <strain evidence="7">NSJ-52</strain>
    </source>
</reference>
<sequence length="411" mass="47056">MASIVKRNKSYAVVYTDTSGEKKRQKWETYYSLEEAQQRKELLELCSHTRTKVRRQCVQTVEQFFVQYVELYGVSHWSLSTYQANYSLIRRYLIPAIGMMRLEELTPLVVAHLYHRFAQLPQQGGRCHEPTGKPITTQTLRSLHKLLHSAFEQAVLWEYLQRNPFHGASLPKSHPTSLAFLIPEQVWQLLDDCTNPILHMAVTLAFAGTLRKGELLALTWQDVNFVEGTIRVNKTLYRVSNHALTMLQGRDILHQFPPLLDTACTTLVLKRPKTKASNRVIYLPASVMSELKAFRTSSPETELGLIFCYPDGRPIQEHTLTDRFHEALKVAGLPQVTFHSLRHSSITYKLVLSQGDLKAVQGDSGHAQVDMITDLYGHILENNRMTNAKRMDEAFFQKGYSKQESNARPIS</sequence>
<organism evidence="7 8">
    <name type="scientific">Lawsonibacter faecis</name>
    <dbReference type="NCBI Taxonomy" id="2763052"/>
    <lineage>
        <taxon>Bacteria</taxon>
        <taxon>Bacillati</taxon>
        <taxon>Bacillota</taxon>
        <taxon>Clostridia</taxon>
        <taxon>Eubacteriales</taxon>
        <taxon>Oscillospiraceae</taxon>
        <taxon>Lawsonibacter</taxon>
    </lineage>
</organism>
<dbReference type="Pfam" id="PF14659">
    <property type="entry name" value="Phage_int_SAM_3"/>
    <property type="match status" value="1"/>
</dbReference>
<dbReference type="RefSeq" id="WP_173023604.1">
    <property type="nucleotide sequence ID" value="NZ_JACOPQ010000003.1"/>
</dbReference>
<evidence type="ECO:0000256" key="2">
    <source>
        <dbReference type="ARBA" id="ARBA00008857"/>
    </source>
</evidence>
<comment type="function">
    <text evidence="1">Site-specific tyrosine recombinase, which acts by catalyzing the cutting and rejoining of the recombining DNA molecules.</text>
</comment>
<dbReference type="Proteomes" id="UP000607645">
    <property type="component" value="Unassembled WGS sequence"/>
</dbReference>
<evidence type="ECO:0000259" key="6">
    <source>
        <dbReference type="PROSITE" id="PS51898"/>
    </source>
</evidence>
<keyword evidence="5" id="KW-0233">DNA recombination</keyword>
<dbReference type="AlphaFoldDB" id="A0A8J6J9T4"/>
<dbReference type="InterPro" id="IPR010998">
    <property type="entry name" value="Integrase_recombinase_N"/>
</dbReference>
<accession>A0A8J6J9T4</accession>
<dbReference type="GO" id="GO:0003677">
    <property type="term" value="F:DNA binding"/>
    <property type="evidence" value="ECO:0007669"/>
    <property type="project" value="UniProtKB-KW"/>
</dbReference>
<dbReference type="CDD" id="cd01189">
    <property type="entry name" value="INT_ICEBs1_C_like"/>
    <property type="match status" value="1"/>
</dbReference>
<evidence type="ECO:0000256" key="3">
    <source>
        <dbReference type="ARBA" id="ARBA00022908"/>
    </source>
</evidence>
<dbReference type="GO" id="GO:0015074">
    <property type="term" value="P:DNA integration"/>
    <property type="evidence" value="ECO:0007669"/>
    <property type="project" value="UniProtKB-KW"/>
</dbReference>
<dbReference type="Gene3D" id="1.10.150.130">
    <property type="match status" value="1"/>
</dbReference>
<dbReference type="Gene3D" id="1.10.443.10">
    <property type="entry name" value="Intergrase catalytic core"/>
    <property type="match status" value="1"/>
</dbReference>
<dbReference type="InterPro" id="IPR050090">
    <property type="entry name" value="Tyrosine_recombinase_XerCD"/>
</dbReference>
<dbReference type="InterPro" id="IPR011010">
    <property type="entry name" value="DNA_brk_join_enz"/>
</dbReference>
<evidence type="ECO:0000313" key="7">
    <source>
        <dbReference type="EMBL" id="MBC5736273.1"/>
    </source>
</evidence>
<dbReference type="InterPro" id="IPR002104">
    <property type="entry name" value="Integrase_catalytic"/>
</dbReference>
<dbReference type="InterPro" id="IPR013762">
    <property type="entry name" value="Integrase-like_cat_sf"/>
</dbReference>
<keyword evidence="3" id="KW-0229">DNA integration</keyword>
<dbReference type="PANTHER" id="PTHR30349:SF64">
    <property type="entry name" value="PROPHAGE INTEGRASE INTD-RELATED"/>
    <property type="match status" value="1"/>
</dbReference>
<evidence type="ECO:0000256" key="5">
    <source>
        <dbReference type="ARBA" id="ARBA00023172"/>
    </source>
</evidence>
<comment type="caution">
    <text evidence="7">The sequence shown here is derived from an EMBL/GenBank/DDBJ whole genome shotgun (WGS) entry which is preliminary data.</text>
</comment>
<protein>
    <submittedName>
        <fullName evidence="7">Site-specific integrase</fullName>
    </submittedName>
</protein>
<proteinExistence type="inferred from homology"/>
<dbReference type="SUPFAM" id="SSF56349">
    <property type="entry name" value="DNA breaking-rejoining enzymes"/>
    <property type="match status" value="1"/>
</dbReference>
<name>A0A8J6J9T4_9FIRM</name>
<keyword evidence="8" id="KW-1185">Reference proteome</keyword>
<dbReference type="PANTHER" id="PTHR30349">
    <property type="entry name" value="PHAGE INTEGRASE-RELATED"/>
    <property type="match status" value="1"/>
</dbReference>
<feature type="domain" description="Tyr recombinase" evidence="6">
    <location>
        <begin position="176"/>
        <end position="390"/>
    </location>
</feature>
<dbReference type="PROSITE" id="PS51898">
    <property type="entry name" value="TYR_RECOMBINASE"/>
    <property type="match status" value="1"/>
</dbReference>
<dbReference type="GO" id="GO:0006310">
    <property type="term" value="P:DNA recombination"/>
    <property type="evidence" value="ECO:0007669"/>
    <property type="project" value="UniProtKB-KW"/>
</dbReference>
<evidence type="ECO:0000313" key="8">
    <source>
        <dbReference type="Proteomes" id="UP000607645"/>
    </source>
</evidence>
<evidence type="ECO:0000256" key="4">
    <source>
        <dbReference type="ARBA" id="ARBA00023125"/>
    </source>
</evidence>
<dbReference type="Pfam" id="PF00589">
    <property type="entry name" value="Phage_integrase"/>
    <property type="match status" value="1"/>
</dbReference>
<dbReference type="InterPro" id="IPR004107">
    <property type="entry name" value="Integrase_SAM-like_N"/>
</dbReference>
<dbReference type="EMBL" id="JACOPQ010000003">
    <property type="protein sequence ID" value="MBC5736273.1"/>
    <property type="molecule type" value="Genomic_DNA"/>
</dbReference>
<gene>
    <name evidence="7" type="ORF">H8S62_04515</name>
</gene>
<evidence type="ECO:0000256" key="1">
    <source>
        <dbReference type="ARBA" id="ARBA00003283"/>
    </source>
</evidence>
<comment type="similarity">
    <text evidence="2">Belongs to the 'phage' integrase family.</text>
</comment>